<evidence type="ECO:0000313" key="10">
    <source>
        <dbReference type="Proteomes" id="UP001140949"/>
    </source>
</evidence>
<feature type="transmembrane region" description="Helical" evidence="5">
    <location>
        <begin position="99"/>
        <end position="122"/>
    </location>
</feature>
<dbReference type="PANTHER" id="PTHR21576:SF11">
    <property type="entry name" value="MAJOR FACILITATOR SUPERFAMILY PROTEIN"/>
    <property type="match status" value="1"/>
</dbReference>
<dbReference type="Gene3D" id="1.20.1250.20">
    <property type="entry name" value="MFS general substrate transporter like domains"/>
    <property type="match status" value="1"/>
</dbReference>
<evidence type="ECO:0000256" key="1">
    <source>
        <dbReference type="ARBA" id="ARBA00004141"/>
    </source>
</evidence>
<dbReference type="AlphaFoldDB" id="A0AAX6GR22"/>
<keyword evidence="6" id="KW-0732">Signal</keyword>
<reference evidence="9" key="2">
    <citation type="submission" date="2023-04" db="EMBL/GenBank/DDBJ databases">
        <authorList>
            <person name="Bruccoleri R.E."/>
            <person name="Oakeley E.J."/>
            <person name="Faust A.-M."/>
            <person name="Dessus-Babus S."/>
            <person name="Altorfer M."/>
            <person name="Burckhardt D."/>
            <person name="Oertli M."/>
            <person name="Naumann U."/>
            <person name="Petersen F."/>
            <person name="Wong J."/>
        </authorList>
    </citation>
    <scope>NUCLEOTIDE SEQUENCE</scope>
    <source>
        <strain evidence="9">GSM-AAB239-AS_SAM_17_03QT</strain>
        <tissue evidence="9">Leaf</tissue>
    </source>
</reference>
<keyword evidence="3 5" id="KW-1133">Transmembrane helix</keyword>
<feature type="transmembrane region" description="Helical" evidence="5">
    <location>
        <begin position="384"/>
        <end position="402"/>
    </location>
</feature>
<dbReference type="InterPro" id="IPR056555">
    <property type="entry name" value="NFD4_C"/>
</dbReference>
<comment type="subcellular location">
    <subcellularLocation>
        <location evidence="1">Membrane</location>
        <topology evidence="1">Multi-pass membrane protein</topology>
    </subcellularLocation>
</comment>
<proteinExistence type="predicted"/>
<feature type="transmembrane region" description="Helical" evidence="5">
    <location>
        <begin position="134"/>
        <end position="155"/>
    </location>
</feature>
<keyword evidence="10" id="KW-1185">Reference proteome</keyword>
<dbReference type="InterPro" id="IPR036259">
    <property type="entry name" value="MFS_trans_sf"/>
</dbReference>
<dbReference type="PANTHER" id="PTHR21576">
    <property type="entry name" value="UNCHARACTERIZED NODULIN-LIKE PROTEIN"/>
    <property type="match status" value="1"/>
</dbReference>
<evidence type="ECO:0000256" key="2">
    <source>
        <dbReference type="ARBA" id="ARBA00022692"/>
    </source>
</evidence>
<reference evidence="9" key="1">
    <citation type="journal article" date="2023" name="GigaByte">
        <title>Genome assembly of the bearded iris, Iris pallida Lam.</title>
        <authorList>
            <person name="Bruccoleri R.E."/>
            <person name="Oakeley E.J."/>
            <person name="Faust A.M.E."/>
            <person name="Altorfer M."/>
            <person name="Dessus-Babus S."/>
            <person name="Burckhardt D."/>
            <person name="Oertli M."/>
            <person name="Naumann U."/>
            <person name="Petersen F."/>
            <person name="Wong J."/>
        </authorList>
    </citation>
    <scope>NUCLEOTIDE SEQUENCE</scope>
    <source>
        <strain evidence="9">GSM-AAB239-AS_SAM_17_03QT</strain>
    </source>
</reference>
<comment type="caution">
    <text evidence="9">The sequence shown here is derived from an EMBL/GenBank/DDBJ whole genome shotgun (WGS) entry which is preliminary data.</text>
</comment>
<feature type="transmembrane region" description="Helical" evidence="5">
    <location>
        <begin position="346"/>
        <end position="363"/>
    </location>
</feature>
<keyword evidence="2 5" id="KW-0812">Transmembrane</keyword>
<name>A0AAX6GR22_IRIPA</name>
<evidence type="ECO:0000256" key="4">
    <source>
        <dbReference type="ARBA" id="ARBA00023136"/>
    </source>
</evidence>
<dbReference type="EMBL" id="JANAVB010016999">
    <property type="protein sequence ID" value="KAJ6831196.1"/>
    <property type="molecule type" value="Genomic_DNA"/>
</dbReference>
<feature type="transmembrane region" description="Helical" evidence="5">
    <location>
        <begin position="489"/>
        <end position="508"/>
    </location>
</feature>
<protein>
    <submittedName>
        <fullName evidence="9">Protein NUCLEAR FUSION DEFECTIVE 4-like</fullName>
    </submittedName>
</protein>
<feature type="domain" description="NFD4 C-terminal" evidence="8">
    <location>
        <begin position="312"/>
        <end position="513"/>
    </location>
</feature>
<keyword evidence="4 5" id="KW-0472">Membrane</keyword>
<evidence type="ECO:0000313" key="9">
    <source>
        <dbReference type="EMBL" id="KAJ6831196.1"/>
    </source>
</evidence>
<gene>
    <name evidence="9" type="ORF">M6B38_350790</name>
</gene>
<feature type="transmembrane region" description="Helical" evidence="5">
    <location>
        <begin position="203"/>
        <end position="222"/>
    </location>
</feature>
<feature type="transmembrane region" description="Helical" evidence="5">
    <location>
        <begin position="408"/>
        <end position="429"/>
    </location>
</feature>
<dbReference type="InterPro" id="IPR010658">
    <property type="entry name" value="Nodulin-like"/>
</dbReference>
<feature type="domain" description="Nodulin-like" evidence="7">
    <location>
        <begin position="6"/>
        <end position="251"/>
    </location>
</feature>
<dbReference type="Pfam" id="PF06813">
    <property type="entry name" value="Nodulin-like"/>
    <property type="match status" value="1"/>
</dbReference>
<evidence type="ECO:0000259" key="8">
    <source>
        <dbReference type="Pfam" id="PF23262"/>
    </source>
</evidence>
<dbReference type="SUPFAM" id="SSF103473">
    <property type="entry name" value="MFS general substrate transporter"/>
    <property type="match status" value="2"/>
</dbReference>
<organism evidence="9 10">
    <name type="scientific">Iris pallida</name>
    <name type="common">Sweet iris</name>
    <dbReference type="NCBI Taxonomy" id="29817"/>
    <lineage>
        <taxon>Eukaryota</taxon>
        <taxon>Viridiplantae</taxon>
        <taxon>Streptophyta</taxon>
        <taxon>Embryophyta</taxon>
        <taxon>Tracheophyta</taxon>
        <taxon>Spermatophyta</taxon>
        <taxon>Magnoliopsida</taxon>
        <taxon>Liliopsida</taxon>
        <taxon>Asparagales</taxon>
        <taxon>Iridaceae</taxon>
        <taxon>Iridoideae</taxon>
        <taxon>Irideae</taxon>
        <taxon>Iris</taxon>
    </lineage>
</organism>
<evidence type="ECO:0000259" key="7">
    <source>
        <dbReference type="Pfam" id="PF06813"/>
    </source>
</evidence>
<feature type="transmembrane region" description="Helical" evidence="5">
    <location>
        <begin position="317"/>
        <end position="334"/>
    </location>
</feature>
<feature type="transmembrane region" description="Helical" evidence="5">
    <location>
        <begin position="234"/>
        <end position="252"/>
    </location>
</feature>
<feature type="signal peptide" evidence="6">
    <location>
        <begin position="1"/>
        <end position="21"/>
    </location>
</feature>
<accession>A0AAX6GR22</accession>
<dbReference type="GO" id="GO:0016020">
    <property type="term" value="C:membrane"/>
    <property type="evidence" value="ECO:0007669"/>
    <property type="project" value="UniProtKB-SubCell"/>
</dbReference>
<dbReference type="Proteomes" id="UP001140949">
    <property type="component" value="Unassembled WGS sequence"/>
</dbReference>
<sequence length="522" mass="56410">MSDLSPWFSLVAIIWLQSISGTNTDFPAYSSHLKSRLGITQVQLNNLAVASDAGKVLGLLSGIFVRHLPLWSVLIVGTTVGFVGYGVQFLFLADKVETLSYWQFILLQVLAGNSICWVNTVCYTASMRRFPEDYGVVIGLVTSYSGLSAKIYVALLQTIRRTKLAGDKNVYLLLNCCTPLASSVLTAPLLLRESDSTKSSGNSVMLLFVFVIAGLTGSYAIVETLVPALTSSTFAPTLLLVMVGLVAVVPLLRFCQRLRGGDQVPVQAVGEGEASGAELVDREITGDEVAAAEEEGEEAKDVRREYSVWKLASSSDFWMYYLVYLCGGTLGLVYSNNLGQIAESRSVPGVILLSIFSSFGFYGKLSTAPLSLYARNKNKSSRPMFIAFLMAPMASSFFLLLSNSKISLLISTAIIGTCTGAITSIAVSMTSDLFGYEHFSVNHNIVITNIPVGSLLFGYIAARIYDHEGGGGGEGAGVCLGVHCYRMTFLVWGWICSMGTILSFVLYIRTRRFPISTIIGTS</sequence>
<feature type="transmembrane region" description="Helical" evidence="5">
    <location>
        <begin position="70"/>
        <end position="93"/>
    </location>
</feature>
<evidence type="ECO:0000256" key="5">
    <source>
        <dbReference type="SAM" id="Phobius"/>
    </source>
</evidence>
<evidence type="ECO:0000256" key="3">
    <source>
        <dbReference type="ARBA" id="ARBA00022989"/>
    </source>
</evidence>
<feature type="chain" id="PRO_5043691091" evidence="6">
    <location>
        <begin position="22"/>
        <end position="522"/>
    </location>
</feature>
<evidence type="ECO:0000256" key="6">
    <source>
        <dbReference type="SAM" id="SignalP"/>
    </source>
</evidence>
<feature type="transmembrane region" description="Helical" evidence="5">
    <location>
        <begin position="170"/>
        <end position="191"/>
    </location>
</feature>
<dbReference type="Pfam" id="PF23262">
    <property type="entry name" value="NFD4_C"/>
    <property type="match status" value="1"/>
</dbReference>